<feature type="region of interest" description="Disordered" evidence="6">
    <location>
        <begin position="1"/>
        <end position="20"/>
    </location>
</feature>
<dbReference type="Pfam" id="PF00503">
    <property type="entry name" value="G-alpha"/>
    <property type="match status" value="1"/>
</dbReference>
<dbReference type="SUPFAM" id="SSF52540">
    <property type="entry name" value="P-loop containing nucleoside triphosphate hydrolases"/>
    <property type="match status" value="1"/>
</dbReference>
<dbReference type="PRINTS" id="PR00318">
    <property type="entry name" value="GPROTEINA"/>
</dbReference>
<dbReference type="SUPFAM" id="SSF47895">
    <property type="entry name" value="Transducin (alpha subunit), insertion domain"/>
    <property type="match status" value="1"/>
</dbReference>
<evidence type="ECO:0000256" key="3">
    <source>
        <dbReference type="ARBA" id="ARBA00023134"/>
    </source>
</evidence>
<dbReference type="InterPro" id="IPR011025">
    <property type="entry name" value="GproteinA_insert"/>
</dbReference>
<dbReference type="GO" id="GO:0001664">
    <property type="term" value="F:G protein-coupled receptor binding"/>
    <property type="evidence" value="ECO:0007669"/>
    <property type="project" value="InterPro"/>
</dbReference>
<dbReference type="Proteomes" id="UP000518752">
    <property type="component" value="Unassembled WGS sequence"/>
</dbReference>
<keyword evidence="3 5" id="KW-0342">GTP-binding</keyword>
<dbReference type="GO" id="GO:0046872">
    <property type="term" value="F:metal ion binding"/>
    <property type="evidence" value="ECO:0007669"/>
    <property type="project" value="UniProtKB-KW"/>
</dbReference>
<dbReference type="GO" id="GO:0005737">
    <property type="term" value="C:cytoplasm"/>
    <property type="evidence" value="ECO:0007669"/>
    <property type="project" value="TreeGrafter"/>
</dbReference>
<dbReference type="InterPro" id="IPR002975">
    <property type="entry name" value="Fungi_Gprotein_alpha"/>
</dbReference>
<dbReference type="PROSITE" id="PS51882">
    <property type="entry name" value="G_ALPHA"/>
    <property type="match status" value="1"/>
</dbReference>
<keyword evidence="2 5" id="KW-0547">Nucleotide-binding</keyword>
<dbReference type="FunFam" id="3.40.50.300:FF:000692">
    <property type="entry name" value="Guanine nucleotide-binding protein subunit alpha"/>
    <property type="match status" value="1"/>
</dbReference>
<evidence type="ECO:0000256" key="4">
    <source>
        <dbReference type="ARBA" id="ARBA00023224"/>
    </source>
</evidence>
<dbReference type="InterPro" id="IPR001019">
    <property type="entry name" value="Gprotein_alpha_su"/>
</dbReference>
<proteinExistence type="predicted"/>
<dbReference type="Gene3D" id="1.10.400.10">
    <property type="entry name" value="GI Alpha 1, domain 2-like"/>
    <property type="match status" value="1"/>
</dbReference>
<dbReference type="GO" id="GO:0005834">
    <property type="term" value="C:heterotrimeric G-protein complex"/>
    <property type="evidence" value="ECO:0007669"/>
    <property type="project" value="InterPro"/>
</dbReference>
<dbReference type="SMART" id="SM00275">
    <property type="entry name" value="G_alpha"/>
    <property type="match status" value="1"/>
</dbReference>
<protein>
    <submittedName>
        <fullName evidence="7">Uncharacterized protein</fullName>
    </submittedName>
</protein>
<evidence type="ECO:0000313" key="8">
    <source>
        <dbReference type="Proteomes" id="UP000518752"/>
    </source>
</evidence>
<dbReference type="PANTHER" id="PTHR10218">
    <property type="entry name" value="GTP-BINDING PROTEIN ALPHA SUBUNIT"/>
    <property type="match status" value="1"/>
</dbReference>
<accession>A0A8H5HN39</accession>
<gene>
    <name evidence="7" type="ORF">D9757_006712</name>
</gene>
<comment type="caution">
    <text evidence="7">The sequence shown here is derived from an EMBL/GenBank/DDBJ whole genome shotgun (WGS) entry which is preliminary data.</text>
</comment>
<evidence type="ECO:0000313" key="7">
    <source>
        <dbReference type="EMBL" id="KAF5386388.1"/>
    </source>
</evidence>
<keyword evidence="1" id="KW-0479">Metal-binding</keyword>
<dbReference type="CDD" id="cd00066">
    <property type="entry name" value="G-alpha"/>
    <property type="match status" value="1"/>
</dbReference>
<dbReference type="EMBL" id="JAACJN010000036">
    <property type="protein sequence ID" value="KAF5386388.1"/>
    <property type="molecule type" value="Genomic_DNA"/>
</dbReference>
<evidence type="ECO:0000256" key="2">
    <source>
        <dbReference type="ARBA" id="ARBA00022741"/>
    </source>
</evidence>
<reference evidence="7 8" key="1">
    <citation type="journal article" date="2020" name="ISME J.">
        <title>Uncovering the hidden diversity of litter-decomposition mechanisms in mushroom-forming fungi.</title>
        <authorList>
            <person name="Floudas D."/>
            <person name="Bentzer J."/>
            <person name="Ahren D."/>
            <person name="Johansson T."/>
            <person name="Persson P."/>
            <person name="Tunlid A."/>
        </authorList>
    </citation>
    <scope>NUCLEOTIDE SEQUENCE [LARGE SCALE GENOMIC DNA]</scope>
    <source>
        <strain evidence="7 8">CBS 406.79</strain>
    </source>
</reference>
<sequence length="703" mass="79248">MVVSKRYSYSSASSGSSYPSTATFVSESTVVANTTVTPSQRFGPTVIKWRLAYIETALNHRFLSGIATGLLRPFYSNLIDFFRHGHDQSIRAVAFRLIMGTVGRMDVGGLAVAVVNRPVPQSFDLIEAMLNCLRRLIDSDTHITKKEGLEEAYLSEALDAYKAKLPPNYPVFTPFILFLCLITTSSSDPSFARMLTELNIFDFITDTHPAILNYSVKFSWPTTLLPVKYLLQALLQKLDPAKDNIDVVRLYRLLHVTTESTKNIQVLARLAVTALPPSELLESIQSTIDKMNSQSDAARKCHLLYPGEVELSDGETFPGNDEINLLLQKERMLKADEVQVVFVGVGNSGQAKIKEIHHLAKLSSNNGYSQQEREVYKREIYARLIHSMIDVIHDMPSMNLNVTAENEAHRAFMYSLPSNLKTDTVTPDILEAIRSLGKDPAIMEAVRRSNQISHKESILYFLDSVPRLCSPEYLPAAQDILQQRQSNPAATETIIQTHGTFVYKLYDVGNVGSQTSQSRQSLKKRLHCFDSATALVFVVNVSEYDQFLDDDDYVNCLHDAMNTFEEICNSRWLINTPVILYLSGTDVLTEKLARSPLSDYFPDYTGRNNDYDSACEYLLHRFVALNREPKRLVYAHYIPQLGANYSDITKLEFFFAALQDILLQSWVLKLTSPHIGYGRRSRTSSTSTERRILETTPAGPFAY</sequence>
<feature type="binding site" evidence="5">
    <location>
        <begin position="507"/>
        <end position="514"/>
    </location>
    <ligand>
        <name>GTP</name>
        <dbReference type="ChEBI" id="CHEBI:37565"/>
    </ligand>
</feature>
<evidence type="ECO:0000256" key="5">
    <source>
        <dbReference type="PIRSR" id="PIRSR601019-1"/>
    </source>
</evidence>
<dbReference type="OrthoDB" id="5817230at2759"/>
<keyword evidence="4" id="KW-0807">Transducer</keyword>
<dbReference type="PANTHER" id="PTHR10218:SF302">
    <property type="entry name" value="GUANINE NUCLEOTIDE-BINDING PROTEIN ALPHA-5 SUBUNIT"/>
    <property type="match status" value="1"/>
</dbReference>
<dbReference type="GO" id="GO:0007188">
    <property type="term" value="P:adenylate cyclase-modulating G protein-coupled receptor signaling pathway"/>
    <property type="evidence" value="ECO:0007669"/>
    <property type="project" value="TreeGrafter"/>
</dbReference>
<evidence type="ECO:0000256" key="6">
    <source>
        <dbReference type="SAM" id="MobiDB-lite"/>
    </source>
</evidence>
<dbReference type="Gene3D" id="3.40.50.300">
    <property type="entry name" value="P-loop containing nucleotide triphosphate hydrolases"/>
    <property type="match status" value="1"/>
</dbReference>
<dbReference type="AlphaFoldDB" id="A0A8H5HN39"/>
<feature type="region of interest" description="Disordered" evidence="6">
    <location>
        <begin position="677"/>
        <end position="703"/>
    </location>
</feature>
<dbReference type="GO" id="GO:0005525">
    <property type="term" value="F:GTP binding"/>
    <property type="evidence" value="ECO:0007669"/>
    <property type="project" value="UniProtKB-KW"/>
</dbReference>
<dbReference type="GO" id="GO:0003924">
    <property type="term" value="F:GTPase activity"/>
    <property type="evidence" value="ECO:0007669"/>
    <property type="project" value="InterPro"/>
</dbReference>
<keyword evidence="8" id="KW-1185">Reference proteome</keyword>
<evidence type="ECO:0000256" key="1">
    <source>
        <dbReference type="ARBA" id="ARBA00022723"/>
    </source>
</evidence>
<organism evidence="7 8">
    <name type="scientific">Collybiopsis confluens</name>
    <dbReference type="NCBI Taxonomy" id="2823264"/>
    <lineage>
        <taxon>Eukaryota</taxon>
        <taxon>Fungi</taxon>
        <taxon>Dikarya</taxon>
        <taxon>Basidiomycota</taxon>
        <taxon>Agaricomycotina</taxon>
        <taxon>Agaricomycetes</taxon>
        <taxon>Agaricomycetidae</taxon>
        <taxon>Agaricales</taxon>
        <taxon>Marasmiineae</taxon>
        <taxon>Omphalotaceae</taxon>
        <taxon>Collybiopsis</taxon>
    </lineage>
</organism>
<name>A0A8H5HN39_9AGAR</name>
<dbReference type="GO" id="GO:0031683">
    <property type="term" value="F:G-protein beta/gamma-subunit complex binding"/>
    <property type="evidence" value="ECO:0007669"/>
    <property type="project" value="InterPro"/>
</dbReference>
<dbReference type="InterPro" id="IPR027417">
    <property type="entry name" value="P-loop_NTPase"/>
</dbReference>
<dbReference type="PRINTS" id="PR01241">
    <property type="entry name" value="GPROTEINAFNG"/>
</dbReference>